<dbReference type="AlphaFoldDB" id="W1NJC7"/>
<dbReference type="Proteomes" id="UP000017836">
    <property type="component" value="Unassembled WGS sequence"/>
</dbReference>
<name>W1NJC7_AMBTC</name>
<evidence type="ECO:0000313" key="1">
    <source>
        <dbReference type="EMBL" id="ERM95882.1"/>
    </source>
</evidence>
<sequence length="144" mass="16198">MKDHAPLLRGHKLFKGFDELYSRTIDLTGRGRDMIMTTRGFYAWDDLGFTRTYEPLQLKDCPYRFCGYMQDLLLNFTQCGYSCCQQLGYHSGDSVVSHPGVRVATHAGGVSISTHIVPCFPTHAKSYESGPQVTKVHALEGHDH</sequence>
<reference evidence="2" key="1">
    <citation type="journal article" date="2013" name="Science">
        <title>The Amborella genome and the evolution of flowering plants.</title>
        <authorList>
            <consortium name="Amborella Genome Project"/>
        </authorList>
    </citation>
    <scope>NUCLEOTIDE SEQUENCE [LARGE SCALE GENOMIC DNA]</scope>
</reference>
<organism evidence="1 2">
    <name type="scientific">Amborella trichopoda</name>
    <dbReference type="NCBI Taxonomy" id="13333"/>
    <lineage>
        <taxon>Eukaryota</taxon>
        <taxon>Viridiplantae</taxon>
        <taxon>Streptophyta</taxon>
        <taxon>Embryophyta</taxon>
        <taxon>Tracheophyta</taxon>
        <taxon>Spermatophyta</taxon>
        <taxon>Magnoliopsida</taxon>
        <taxon>Amborellales</taxon>
        <taxon>Amborellaceae</taxon>
        <taxon>Amborella</taxon>
    </lineage>
</organism>
<proteinExistence type="predicted"/>
<gene>
    <name evidence="1" type="ORF">AMTR_s00060p00140410</name>
</gene>
<dbReference type="EMBL" id="KI397373">
    <property type="protein sequence ID" value="ERM95882.1"/>
    <property type="molecule type" value="Genomic_DNA"/>
</dbReference>
<dbReference type="Gramene" id="ERM95882">
    <property type="protein sequence ID" value="ERM95882"/>
    <property type="gene ID" value="AMTR_s00060p00140410"/>
</dbReference>
<accession>W1NJC7</accession>
<keyword evidence="2" id="KW-1185">Reference proteome</keyword>
<dbReference type="HOGENOM" id="CLU_1799049_0_0_1"/>
<protein>
    <submittedName>
        <fullName evidence="1">Uncharacterized protein</fullName>
    </submittedName>
</protein>
<evidence type="ECO:0000313" key="2">
    <source>
        <dbReference type="Proteomes" id="UP000017836"/>
    </source>
</evidence>